<comment type="similarity">
    <text evidence="1">Belongs to the cytochrome P450 family.</text>
</comment>
<feature type="region of interest" description="Disordered" evidence="5">
    <location>
        <begin position="151"/>
        <end position="250"/>
    </location>
</feature>
<evidence type="ECO:0000256" key="4">
    <source>
        <dbReference type="ARBA" id="ARBA00023004"/>
    </source>
</evidence>
<sequence>MALGRHGVAFINKCRQQFGNSFSLSLAGVRMTFLFEPAHIDYFFGAPDSKVTFRPAVEQFTQRVFGLTSRLFFPLHFKMLTELRHLLVPASISQHMQALGSRALALLPCYVHHPQVDLYCLCRGLVFHCAVEELFGARFMAAVAAGELEPQPQAGRAGGGGRGGEGGGGRAARGRGEGGASPSPATCSVDESESEREADQQRQGRPGASTWMPYPWLPQWAGGAGGGGADGGARGKAAAAQAPAPLQRPPEGVHRLARDFFAFEDGFELAASPVPHAFQPEFTAARRRLLAALAAADGRGLFGGTPAGQLLERTEGLPAALRPNLLLAVLWASQANTVPSTFWATGFLLLPENAHHRAAVLAELQAELKGAGAAAAASSPGGGSAAYSNEELVAAAARVAAGRRSAVSRCVAEALRLRVQSIDVRLAADTLELPLGPATGAAGAGVGKAGKGGKGDQGGGGVLRLPRGRLLAVCPFVSHHDPLLYGGPAAAAAAATGAAAAGDVSSPWAFNPDRPELKLGDGTAVVSSVAGLAFGGGPYRCPGRFFAEQELGLLVQLLLWTYDMQLSYTADGRPAGLAAGSGGSGGTPAGADAAAGDAAAGSAGRSGRAAAPLSPGGTQQPQPDHHALSPAAAAAASRAAAAAALAAVPPQPQLRQAAGGSWLYGVLSGLVGARALAWGCGWFDGVDGPLEDFRHSGDPGGLLPPCDLKRLVGVKVPRKPLWVQLGVPHWQARRLGLVGVAAAAASSRRWADIIELA</sequence>
<dbReference type="OrthoDB" id="6692864at2759"/>
<dbReference type="GO" id="GO:0016705">
    <property type="term" value="F:oxidoreductase activity, acting on paired donors, with incorporation or reduction of molecular oxygen"/>
    <property type="evidence" value="ECO:0007669"/>
    <property type="project" value="InterPro"/>
</dbReference>
<feature type="compositionally biased region" description="Gly residues" evidence="5">
    <location>
        <begin position="222"/>
        <end position="234"/>
    </location>
</feature>
<reference evidence="6" key="1">
    <citation type="journal article" date="2020" name="bioRxiv">
        <title>Comparative genomics of Chlamydomonas.</title>
        <authorList>
            <person name="Craig R.J."/>
            <person name="Hasan A.R."/>
            <person name="Ness R.W."/>
            <person name="Keightley P.D."/>
        </authorList>
    </citation>
    <scope>NUCLEOTIDE SEQUENCE</scope>
    <source>
        <strain evidence="6">SAG 7.73</strain>
    </source>
</reference>
<dbReference type="Pfam" id="PF00067">
    <property type="entry name" value="p450"/>
    <property type="match status" value="1"/>
</dbReference>
<dbReference type="GO" id="GO:0004497">
    <property type="term" value="F:monooxygenase activity"/>
    <property type="evidence" value="ECO:0007669"/>
    <property type="project" value="InterPro"/>
</dbReference>
<dbReference type="InterPro" id="IPR001128">
    <property type="entry name" value="Cyt_P450"/>
</dbReference>
<gene>
    <name evidence="6" type="ORF">HXX76_015571</name>
</gene>
<proteinExistence type="inferred from homology"/>
<evidence type="ECO:0000256" key="1">
    <source>
        <dbReference type="ARBA" id="ARBA00010617"/>
    </source>
</evidence>
<evidence type="ECO:0000256" key="3">
    <source>
        <dbReference type="ARBA" id="ARBA00022723"/>
    </source>
</evidence>
<protein>
    <recommendedName>
        <fullName evidence="8">Cytochrome P450</fullName>
    </recommendedName>
</protein>
<evidence type="ECO:0000256" key="2">
    <source>
        <dbReference type="ARBA" id="ARBA00022617"/>
    </source>
</evidence>
<keyword evidence="3" id="KW-0479">Metal-binding</keyword>
<feature type="compositionally biased region" description="Gly residues" evidence="5">
    <location>
        <begin position="579"/>
        <end position="588"/>
    </location>
</feature>
<dbReference type="GO" id="GO:0005506">
    <property type="term" value="F:iron ion binding"/>
    <property type="evidence" value="ECO:0007669"/>
    <property type="project" value="InterPro"/>
</dbReference>
<organism evidence="6 7">
    <name type="scientific">Chlamydomonas incerta</name>
    <dbReference type="NCBI Taxonomy" id="51695"/>
    <lineage>
        <taxon>Eukaryota</taxon>
        <taxon>Viridiplantae</taxon>
        <taxon>Chlorophyta</taxon>
        <taxon>core chlorophytes</taxon>
        <taxon>Chlorophyceae</taxon>
        <taxon>CS clade</taxon>
        <taxon>Chlamydomonadales</taxon>
        <taxon>Chlamydomonadaceae</taxon>
        <taxon>Chlamydomonas</taxon>
    </lineage>
</organism>
<evidence type="ECO:0000313" key="6">
    <source>
        <dbReference type="EMBL" id="KAG2423055.1"/>
    </source>
</evidence>
<dbReference type="EMBL" id="JAEHOC010000087">
    <property type="protein sequence ID" value="KAG2423055.1"/>
    <property type="molecule type" value="Genomic_DNA"/>
</dbReference>
<accession>A0A835VPM2</accession>
<feature type="compositionally biased region" description="Low complexity" evidence="5">
    <location>
        <begin position="589"/>
        <end position="614"/>
    </location>
</feature>
<name>A0A835VPM2_CHLIN</name>
<evidence type="ECO:0000256" key="5">
    <source>
        <dbReference type="SAM" id="MobiDB-lite"/>
    </source>
</evidence>
<dbReference type="SUPFAM" id="SSF48264">
    <property type="entry name" value="Cytochrome P450"/>
    <property type="match status" value="1"/>
</dbReference>
<dbReference type="PANTHER" id="PTHR24304">
    <property type="entry name" value="CYTOCHROME P450 FAMILY 7"/>
    <property type="match status" value="1"/>
</dbReference>
<dbReference type="AlphaFoldDB" id="A0A835VPM2"/>
<dbReference type="Gene3D" id="1.10.630.10">
    <property type="entry name" value="Cytochrome P450"/>
    <property type="match status" value="1"/>
</dbReference>
<evidence type="ECO:0000313" key="7">
    <source>
        <dbReference type="Proteomes" id="UP000650467"/>
    </source>
</evidence>
<comment type="caution">
    <text evidence="6">The sequence shown here is derived from an EMBL/GenBank/DDBJ whole genome shotgun (WGS) entry which is preliminary data.</text>
</comment>
<keyword evidence="4" id="KW-0408">Iron</keyword>
<keyword evidence="2" id="KW-0349">Heme</keyword>
<keyword evidence="7" id="KW-1185">Reference proteome</keyword>
<feature type="region of interest" description="Disordered" evidence="5">
    <location>
        <begin position="579"/>
        <end position="631"/>
    </location>
</feature>
<dbReference type="InterPro" id="IPR036396">
    <property type="entry name" value="Cyt_P450_sf"/>
</dbReference>
<feature type="compositionally biased region" description="Low complexity" evidence="5">
    <location>
        <begin position="235"/>
        <end position="244"/>
    </location>
</feature>
<dbReference type="GO" id="GO:0020037">
    <property type="term" value="F:heme binding"/>
    <property type="evidence" value="ECO:0007669"/>
    <property type="project" value="InterPro"/>
</dbReference>
<evidence type="ECO:0008006" key="8">
    <source>
        <dbReference type="Google" id="ProtNLM"/>
    </source>
</evidence>
<dbReference type="PANTHER" id="PTHR24304:SF2">
    <property type="entry name" value="24-HYDROXYCHOLESTEROL 7-ALPHA-HYDROXYLASE"/>
    <property type="match status" value="1"/>
</dbReference>
<feature type="compositionally biased region" description="Gly residues" evidence="5">
    <location>
        <begin position="156"/>
        <end position="171"/>
    </location>
</feature>
<dbReference type="Proteomes" id="UP000650467">
    <property type="component" value="Unassembled WGS sequence"/>
</dbReference>
<dbReference type="InterPro" id="IPR050529">
    <property type="entry name" value="CYP450_sterol_14alpha_dmase"/>
</dbReference>